<name>A0ABW1YNK8_9GAMM</name>
<proteinExistence type="inferred from homology"/>
<evidence type="ECO:0000313" key="10">
    <source>
        <dbReference type="EMBL" id="MFC6633463.1"/>
    </source>
</evidence>
<dbReference type="SUPFAM" id="SSF55120">
    <property type="entry name" value="Pseudouridine synthase"/>
    <property type="match status" value="1"/>
</dbReference>
<comment type="function">
    <text evidence="8">Responsible for synthesis of pseudouridine from uracil.</text>
</comment>
<evidence type="ECO:0000256" key="8">
    <source>
        <dbReference type="RuleBase" id="RU362028"/>
    </source>
</evidence>
<sequence length="220" mass="24671">MRPYRPPTKPYLAVVYADESLLVLDKPCGLLSVPGRDPAHRDSLASRAQAEYPGALIVHRLDMDTSGLVVMARDPEAHRKLSALFQNRLVEKKYLAKVWGEPEAETGEIDLPLICDWPNRPRQKVDYEVGKPSLTHWKKIAAARNCSLMELQPVTGRSHQLRVHLQAIGHPILGDPFYAHPQALAAAPRLLLHAAELTLNHPESRKRMHFTSAPDESLLQ</sequence>
<dbReference type="EC" id="5.4.99.-" evidence="8"/>
<reference evidence="11" key="1">
    <citation type="journal article" date="2019" name="Int. J. Syst. Evol. Microbiol.">
        <title>The Global Catalogue of Microorganisms (GCM) 10K type strain sequencing project: providing services to taxonomists for standard genome sequencing and annotation.</title>
        <authorList>
            <consortium name="The Broad Institute Genomics Platform"/>
            <consortium name="The Broad Institute Genome Sequencing Center for Infectious Disease"/>
            <person name="Wu L."/>
            <person name="Ma J."/>
        </authorList>
    </citation>
    <scope>NUCLEOTIDE SEQUENCE [LARGE SCALE GENOMIC DNA]</scope>
    <source>
        <strain evidence="11">CGMCC 1.13718</strain>
    </source>
</reference>
<dbReference type="PROSITE" id="PS01129">
    <property type="entry name" value="PSI_RLU"/>
    <property type="match status" value="1"/>
</dbReference>
<dbReference type="NCBIfam" id="TIGR00005">
    <property type="entry name" value="rluA_subfam"/>
    <property type="match status" value="1"/>
</dbReference>
<keyword evidence="4 8" id="KW-0413">Isomerase</keyword>
<dbReference type="CDD" id="cd02869">
    <property type="entry name" value="PseudoU_synth_RluA_like"/>
    <property type="match status" value="1"/>
</dbReference>
<feature type="domain" description="Pseudouridine synthase RsuA/RluA-like" evidence="9">
    <location>
        <begin position="21"/>
        <end position="167"/>
    </location>
</feature>
<protein>
    <recommendedName>
        <fullName evidence="8">Pseudouridine synthase</fullName>
        <ecNumber evidence="8">5.4.99.-</ecNumber>
    </recommendedName>
</protein>
<evidence type="ECO:0000259" key="9">
    <source>
        <dbReference type="Pfam" id="PF00849"/>
    </source>
</evidence>
<dbReference type="Pfam" id="PF00849">
    <property type="entry name" value="PseudoU_synth_2"/>
    <property type="match status" value="1"/>
</dbReference>
<evidence type="ECO:0000256" key="3">
    <source>
        <dbReference type="ARBA" id="ARBA00022694"/>
    </source>
</evidence>
<dbReference type="Gene3D" id="3.30.2350.10">
    <property type="entry name" value="Pseudouridine synthase"/>
    <property type="match status" value="1"/>
</dbReference>
<comment type="caution">
    <text evidence="10">The sequence shown here is derived from an EMBL/GenBank/DDBJ whole genome shotgun (WGS) entry which is preliminary data.</text>
</comment>
<comment type="catalytic activity">
    <reaction evidence="5">
        <text>uridine(32) in tRNA = pseudouridine(32) in tRNA</text>
        <dbReference type="Rhea" id="RHEA:42544"/>
        <dbReference type="Rhea" id="RHEA-COMP:10107"/>
        <dbReference type="Rhea" id="RHEA-COMP:10108"/>
        <dbReference type="ChEBI" id="CHEBI:65314"/>
        <dbReference type="ChEBI" id="CHEBI:65315"/>
        <dbReference type="EC" id="5.4.99.28"/>
    </reaction>
</comment>
<evidence type="ECO:0000256" key="6">
    <source>
        <dbReference type="ARBA" id="ARBA00036916"/>
    </source>
</evidence>
<dbReference type="RefSeq" id="WP_193192966.1">
    <property type="nucleotide sequence ID" value="NZ_JACZFR010000036.1"/>
</dbReference>
<comment type="catalytic activity">
    <reaction evidence="6">
        <text>uridine(746) in 23S rRNA = pseudouridine(746) in 23S rRNA</text>
        <dbReference type="Rhea" id="RHEA:42548"/>
        <dbReference type="Rhea" id="RHEA-COMP:10109"/>
        <dbReference type="Rhea" id="RHEA-COMP:10110"/>
        <dbReference type="ChEBI" id="CHEBI:65314"/>
        <dbReference type="ChEBI" id="CHEBI:65315"/>
        <dbReference type="EC" id="5.4.99.29"/>
    </reaction>
</comment>
<evidence type="ECO:0000256" key="2">
    <source>
        <dbReference type="ARBA" id="ARBA00022552"/>
    </source>
</evidence>
<evidence type="ECO:0000256" key="1">
    <source>
        <dbReference type="ARBA" id="ARBA00010876"/>
    </source>
</evidence>
<dbReference type="PANTHER" id="PTHR21600:SF91">
    <property type="entry name" value="DUAL-SPECIFICITY RNA PSEUDOURIDINE SYNTHASE RLUA"/>
    <property type="match status" value="1"/>
</dbReference>
<accession>A0ABW1YNK8</accession>
<dbReference type="InterPro" id="IPR006145">
    <property type="entry name" value="PsdUridine_synth_RsuA/RluA"/>
</dbReference>
<organism evidence="10 11">
    <name type="scientific">Microbulbifer taiwanensis</name>
    <dbReference type="NCBI Taxonomy" id="986746"/>
    <lineage>
        <taxon>Bacteria</taxon>
        <taxon>Pseudomonadati</taxon>
        <taxon>Pseudomonadota</taxon>
        <taxon>Gammaproteobacteria</taxon>
        <taxon>Cellvibrionales</taxon>
        <taxon>Microbulbiferaceae</taxon>
        <taxon>Microbulbifer</taxon>
    </lineage>
</organism>
<evidence type="ECO:0000256" key="4">
    <source>
        <dbReference type="ARBA" id="ARBA00023235"/>
    </source>
</evidence>
<dbReference type="InterPro" id="IPR050188">
    <property type="entry name" value="RluA_PseudoU_synthase"/>
</dbReference>
<comment type="catalytic activity">
    <reaction evidence="8">
        <text>a uridine in RNA = a pseudouridine in RNA</text>
        <dbReference type="Rhea" id="RHEA:48348"/>
        <dbReference type="Rhea" id="RHEA-COMP:12068"/>
        <dbReference type="Rhea" id="RHEA-COMP:12069"/>
        <dbReference type="ChEBI" id="CHEBI:65314"/>
        <dbReference type="ChEBI" id="CHEBI:65315"/>
    </reaction>
</comment>
<evidence type="ECO:0000313" key="11">
    <source>
        <dbReference type="Proteomes" id="UP001596425"/>
    </source>
</evidence>
<dbReference type="EMBL" id="JBHSVR010000001">
    <property type="protein sequence ID" value="MFC6633463.1"/>
    <property type="molecule type" value="Genomic_DNA"/>
</dbReference>
<dbReference type="InterPro" id="IPR006225">
    <property type="entry name" value="PsdUridine_synth_RluC/D"/>
</dbReference>
<evidence type="ECO:0000256" key="7">
    <source>
        <dbReference type="ARBA" id="ARBA00037305"/>
    </source>
</evidence>
<keyword evidence="11" id="KW-1185">Reference proteome</keyword>
<gene>
    <name evidence="10" type="ORF">ACFQBM_09235</name>
</gene>
<comment type="similarity">
    <text evidence="1 8">Belongs to the pseudouridine synthase RluA family.</text>
</comment>
<keyword evidence="3" id="KW-0819">tRNA processing</keyword>
<dbReference type="Proteomes" id="UP001596425">
    <property type="component" value="Unassembled WGS sequence"/>
</dbReference>
<dbReference type="InterPro" id="IPR006224">
    <property type="entry name" value="PsdUridine_synth_RluA-like_CS"/>
</dbReference>
<dbReference type="InterPro" id="IPR020103">
    <property type="entry name" value="PsdUridine_synth_cat_dom_sf"/>
</dbReference>
<comment type="function">
    <text evidence="7">Dual specificity enzyme that catalyzes the synthesis of pseudouridine from uracil-746 in 23S ribosomal RNA and from uracil-32 in the anticodon stem and loop of transfer RNAs.</text>
</comment>
<keyword evidence="2" id="KW-0698">rRNA processing</keyword>
<evidence type="ECO:0000256" key="5">
    <source>
        <dbReference type="ARBA" id="ARBA00036184"/>
    </source>
</evidence>
<dbReference type="PANTHER" id="PTHR21600">
    <property type="entry name" value="MITOCHONDRIAL RNA PSEUDOURIDINE SYNTHASE"/>
    <property type="match status" value="1"/>
</dbReference>